<dbReference type="AlphaFoldDB" id="G0W3E6"/>
<dbReference type="Proteomes" id="UP000000689">
    <property type="component" value="Chromosome 1"/>
</dbReference>
<evidence type="ECO:0000256" key="1">
    <source>
        <dbReference type="SAM" id="MobiDB-lite"/>
    </source>
</evidence>
<dbReference type="EMBL" id="HE580267">
    <property type="protein sequence ID" value="CCD22334.1"/>
    <property type="molecule type" value="Genomic_DNA"/>
</dbReference>
<dbReference type="KEGG" id="ndi:NDAI_0A01760"/>
<proteinExistence type="predicted"/>
<dbReference type="HOGENOM" id="CLU_1525572_0_0_1"/>
<organism evidence="2 3">
    <name type="scientific">Naumovozyma dairenensis (strain ATCC 10597 / BCRC 20456 / CBS 421 / NBRC 0211 / NRRL Y-12639)</name>
    <name type="common">Saccharomyces dairenensis</name>
    <dbReference type="NCBI Taxonomy" id="1071378"/>
    <lineage>
        <taxon>Eukaryota</taxon>
        <taxon>Fungi</taxon>
        <taxon>Dikarya</taxon>
        <taxon>Ascomycota</taxon>
        <taxon>Saccharomycotina</taxon>
        <taxon>Saccharomycetes</taxon>
        <taxon>Saccharomycetales</taxon>
        <taxon>Saccharomycetaceae</taxon>
        <taxon>Naumovozyma</taxon>
    </lineage>
</organism>
<dbReference type="RefSeq" id="XP_003667577.1">
    <property type="nucleotide sequence ID" value="XM_003667529.1"/>
</dbReference>
<accession>G0W3E6</accession>
<evidence type="ECO:0000313" key="2">
    <source>
        <dbReference type="EMBL" id="CCD22334.1"/>
    </source>
</evidence>
<name>G0W3E6_NAUDC</name>
<feature type="region of interest" description="Disordered" evidence="1">
    <location>
        <begin position="69"/>
        <end position="89"/>
    </location>
</feature>
<dbReference type="GeneID" id="11495546"/>
<keyword evidence="3" id="KW-1185">Reference proteome</keyword>
<reference evidence="2 3" key="1">
    <citation type="journal article" date="2011" name="Proc. Natl. Acad. Sci. U.S.A.">
        <title>Evolutionary erosion of yeast sex chromosomes by mating-type switching accidents.</title>
        <authorList>
            <person name="Gordon J.L."/>
            <person name="Armisen D."/>
            <person name="Proux-Wera E."/>
            <person name="Oheigeartaigh S.S."/>
            <person name="Byrne K.P."/>
            <person name="Wolfe K.H."/>
        </authorList>
    </citation>
    <scope>NUCLEOTIDE SEQUENCE [LARGE SCALE GENOMIC DNA]</scope>
    <source>
        <strain evidence="3">ATCC 10597 / BCRC 20456 / CBS 421 / NBRC 0211 / NRRL Y-12639</strain>
    </source>
</reference>
<evidence type="ECO:0000313" key="3">
    <source>
        <dbReference type="Proteomes" id="UP000000689"/>
    </source>
</evidence>
<protein>
    <submittedName>
        <fullName evidence="2">Uncharacterized protein</fullName>
    </submittedName>
</protein>
<sequence>MFVRESRSPEGKGKLNGNRSCAPTRTCFLVRGTFSQEAGTGRWARPRLRHPPVPVTVSVSVALSNRGEARPGLRVSPPRCPTPPVIVSRPRPRASVPSAFLPVCPATGGKRERVCVREYHVNLKGPTAPLLTNVGTTTKKRRIIYCQNMLQNNTKTTMFHHHQLNSITTDKYTKMG</sequence>
<gene>
    <name evidence="2" type="primary">NDAI0A01760</name>
    <name evidence="2" type="ordered locus">NDAI_0A01760</name>
</gene>